<evidence type="ECO:0000313" key="2">
    <source>
        <dbReference type="EMBL" id="JAI06543.1"/>
    </source>
</evidence>
<sequence length="68" mass="7274">MIQAGHKTEVSPSGGPTRETQTGTQNHDSNGNFFFKNHPYCSLTARKSALKCTGAVVIIVQGRSPAGW</sequence>
<reference evidence="2" key="2">
    <citation type="journal article" date="2015" name="Fish Shellfish Immunol.">
        <title>Early steps in the European eel (Anguilla anguilla)-Vibrio vulnificus interaction in the gills: Role of the RtxA13 toxin.</title>
        <authorList>
            <person name="Callol A."/>
            <person name="Pajuelo D."/>
            <person name="Ebbesson L."/>
            <person name="Teles M."/>
            <person name="MacKenzie S."/>
            <person name="Amaro C."/>
        </authorList>
    </citation>
    <scope>NUCLEOTIDE SEQUENCE</scope>
</reference>
<protein>
    <submittedName>
        <fullName evidence="2">Uncharacterized protein</fullName>
    </submittedName>
</protein>
<accession>A0A0E9XUY8</accession>
<proteinExistence type="predicted"/>
<dbReference type="AlphaFoldDB" id="A0A0E9XUY8"/>
<reference evidence="2" key="1">
    <citation type="submission" date="2014-11" db="EMBL/GenBank/DDBJ databases">
        <authorList>
            <person name="Amaro Gonzalez C."/>
        </authorList>
    </citation>
    <scope>NUCLEOTIDE SEQUENCE</scope>
</reference>
<dbReference type="EMBL" id="GBXM01002035">
    <property type="protein sequence ID" value="JAI06543.1"/>
    <property type="molecule type" value="Transcribed_RNA"/>
</dbReference>
<feature type="compositionally biased region" description="Polar residues" evidence="1">
    <location>
        <begin position="18"/>
        <end position="31"/>
    </location>
</feature>
<feature type="region of interest" description="Disordered" evidence="1">
    <location>
        <begin position="1"/>
        <end position="31"/>
    </location>
</feature>
<evidence type="ECO:0000256" key="1">
    <source>
        <dbReference type="SAM" id="MobiDB-lite"/>
    </source>
</evidence>
<organism evidence="2">
    <name type="scientific">Anguilla anguilla</name>
    <name type="common">European freshwater eel</name>
    <name type="synonym">Muraena anguilla</name>
    <dbReference type="NCBI Taxonomy" id="7936"/>
    <lineage>
        <taxon>Eukaryota</taxon>
        <taxon>Metazoa</taxon>
        <taxon>Chordata</taxon>
        <taxon>Craniata</taxon>
        <taxon>Vertebrata</taxon>
        <taxon>Euteleostomi</taxon>
        <taxon>Actinopterygii</taxon>
        <taxon>Neopterygii</taxon>
        <taxon>Teleostei</taxon>
        <taxon>Anguilliformes</taxon>
        <taxon>Anguillidae</taxon>
        <taxon>Anguilla</taxon>
    </lineage>
</organism>
<name>A0A0E9XUY8_ANGAN</name>